<protein>
    <submittedName>
        <fullName evidence="3">Uncharacterized protein</fullName>
    </submittedName>
</protein>
<keyword evidence="4" id="KW-1185">Reference proteome</keyword>
<dbReference type="PANTHER" id="PTHR46403:SF1">
    <property type="entry name" value="TP53-REGULATED INHIBITOR OF APOPTOSIS 1"/>
    <property type="match status" value="1"/>
</dbReference>
<organism evidence="3 4">
    <name type="scientific">Gloeophyllum trabeum (strain ATCC 11539 / FP-39264 / Madison 617)</name>
    <name type="common">Brown rot fungus</name>
    <dbReference type="NCBI Taxonomy" id="670483"/>
    <lineage>
        <taxon>Eukaryota</taxon>
        <taxon>Fungi</taxon>
        <taxon>Dikarya</taxon>
        <taxon>Basidiomycota</taxon>
        <taxon>Agaricomycotina</taxon>
        <taxon>Agaricomycetes</taxon>
        <taxon>Gloeophyllales</taxon>
        <taxon>Gloeophyllaceae</taxon>
        <taxon>Gloeophyllum</taxon>
    </lineage>
</organism>
<dbReference type="GO" id="GO:0045332">
    <property type="term" value="P:phospholipid translocation"/>
    <property type="evidence" value="ECO:0007669"/>
    <property type="project" value="TreeGrafter"/>
</dbReference>
<dbReference type="GO" id="GO:1990050">
    <property type="term" value="F:phosphatidic acid transfer activity"/>
    <property type="evidence" value="ECO:0007669"/>
    <property type="project" value="TreeGrafter"/>
</dbReference>
<name>S7Q1P1_GLOTA</name>
<dbReference type="GO" id="GO:0005758">
    <property type="term" value="C:mitochondrial intermembrane space"/>
    <property type="evidence" value="ECO:0007669"/>
    <property type="project" value="TreeGrafter"/>
</dbReference>
<dbReference type="RefSeq" id="XP_007867170.1">
    <property type="nucleotide sequence ID" value="XM_007868979.1"/>
</dbReference>
<gene>
    <name evidence="3" type="ORF">GLOTRDRAFT_21966</name>
</gene>
<dbReference type="Proteomes" id="UP000030669">
    <property type="component" value="Unassembled WGS sequence"/>
</dbReference>
<comment type="similarity">
    <text evidence="1">Belongs to the TRIAP1/MDM35 family.</text>
</comment>
<dbReference type="InterPro" id="IPR007918">
    <property type="entry name" value="MDM35_apoptosis"/>
</dbReference>
<dbReference type="OrthoDB" id="19091at2759"/>
<dbReference type="AlphaFoldDB" id="S7Q1P1"/>
<evidence type="ECO:0000256" key="1">
    <source>
        <dbReference type="ARBA" id="ARBA00006196"/>
    </source>
</evidence>
<feature type="non-terminal residue" evidence="3">
    <location>
        <position position="1"/>
    </location>
</feature>
<evidence type="ECO:0000313" key="3">
    <source>
        <dbReference type="EMBL" id="EPQ53896.1"/>
    </source>
</evidence>
<dbReference type="EMBL" id="KB469304">
    <property type="protein sequence ID" value="EPQ53896.1"/>
    <property type="molecule type" value="Genomic_DNA"/>
</dbReference>
<dbReference type="PANTHER" id="PTHR46403">
    <property type="entry name" value="TP53-REGULATED INHIBITOR OF APOPTOSIS 1"/>
    <property type="match status" value="1"/>
</dbReference>
<keyword evidence="2" id="KW-1015">Disulfide bond</keyword>
<dbReference type="KEGG" id="gtr:GLOTRDRAFT_21966"/>
<dbReference type="STRING" id="670483.S7Q1P1"/>
<dbReference type="HOGENOM" id="CLU_2499190_0_0_1"/>
<evidence type="ECO:0000313" key="4">
    <source>
        <dbReference type="Proteomes" id="UP000030669"/>
    </source>
</evidence>
<dbReference type="GO" id="GO:0005634">
    <property type="term" value="C:nucleus"/>
    <property type="evidence" value="ECO:0007669"/>
    <property type="project" value="TreeGrafter"/>
</dbReference>
<dbReference type="Pfam" id="PF05254">
    <property type="entry name" value="UPF0203"/>
    <property type="match status" value="1"/>
</dbReference>
<accession>S7Q1P1</accession>
<dbReference type="GeneID" id="19305060"/>
<evidence type="ECO:0000256" key="2">
    <source>
        <dbReference type="ARBA" id="ARBA00023157"/>
    </source>
</evidence>
<sequence>PTMAHSLSPKCTPLKHKYDACFNAWFEGYLERAVSSATAPSEERQASSRRKAGEYEASCWKIWTSYWEYVQVPLLSFGSGR</sequence>
<dbReference type="OMA" id="GKVWQEY"/>
<reference evidence="3 4" key="1">
    <citation type="journal article" date="2012" name="Science">
        <title>The Paleozoic origin of enzymatic lignin decomposition reconstructed from 31 fungal genomes.</title>
        <authorList>
            <person name="Floudas D."/>
            <person name="Binder M."/>
            <person name="Riley R."/>
            <person name="Barry K."/>
            <person name="Blanchette R.A."/>
            <person name="Henrissat B."/>
            <person name="Martinez A.T."/>
            <person name="Otillar R."/>
            <person name="Spatafora J.W."/>
            <person name="Yadav J.S."/>
            <person name="Aerts A."/>
            <person name="Benoit I."/>
            <person name="Boyd A."/>
            <person name="Carlson A."/>
            <person name="Copeland A."/>
            <person name="Coutinho P.M."/>
            <person name="de Vries R.P."/>
            <person name="Ferreira P."/>
            <person name="Findley K."/>
            <person name="Foster B."/>
            <person name="Gaskell J."/>
            <person name="Glotzer D."/>
            <person name="Gorecki P."/>
            <person name="Heitman J."/>
            <person name="Hesse C."/>
            <person name="Hori C."/>
            <person name="Igarashi K."/>
            <person name="Jurgens J.A."/>
            <person name="Kallen N."/>
            <person name="Kersten P."/>
            <person name="Kohler A."/>
            <person name="Kuees U."/>
            <person name="Kumar T.K.A."/>
            <person name="Kuo A."/>
            <person name="LaButti K."/>
            <person name="Larrondo L.F."/>
            <person name="Lindquist E."/>
            <person name="Ling A."/>
            <person name="Lombard V."/>
            <person name="Lucas S."/>
            <person name="Lundell T."/>
            <person name="Martin R."/>
            <person name="McLaughlin D.J."/>
            <person name="Morgenstern I."/>
            <person name="Morin E."/>
            <person name="Murat C."/>
            <person name="Nagy L.G."/>
            <person name="Nolan M."/>
            <person name="Ohm R.A."/>
            <person name="Patyshakuliyeva A."/>
            <person name="Rokas A."/>
            <person name="Ruiz-Duenas F.J."/>
            <person name="Sabat G."/>
            <person name="Salamov A."/>
            <person name="Samejima M."/>
            <person name="Schmutz J."/>
            <person name="Slot J.C."/>
            <person name="St John F."/>
            <person name="Stenlid J."/>
            <person name="Sun H."/>
            <person name="Sun S."/>
            <person name="Syed K."/>
            <person name="Tsang A."/>
            <person name="Wiebenga A."/>
            <person name="Young D."/>
            <person name="Pisabarro A."/>
            <person name="Eastwood D.C."/>
            <person name="Martin F."/>
            <person name="Cullen D."/>
            <person name="Grigoriev I.V."/>
            <person name="Hibbett D.S."/>
        </authorList>
    </citation>
    <scope>NUCLEOTIDE SEQUENCE [LARGE SCALE GENOMIC DNA]</scope>
    <source>
        <strain evidence="3 4">ATCC 11539</strain>
    </source>
</reference>
<feature type="non-terminal residue" evidence="3">
    <location>
        <position position="81"/>
    </location>
</feature>
<proteinExistence type="inferred from homology"/>
<dbReference type="GO" id="GO:0005829">
    <property type="term" value="C:cytosol"/>
    <property type="evidence" value="ECO:0007669"/>
    <property type="project" value="TreeGrafter"/>
</dbReference>